<feature type="transmembrane region" description="Helical" evidence="9">
    <location>
        <begin position="24"/>
        <end position="46"/>
    </location>
</feature>
<keyword evidence="8 9" id="KW-0012">Acyltransferase</keyword>
<evidence type="ECO:0000256" key="4">
    <source>
        <dbReference type="ARBA" id="ARBA00022679"/>
    </source>
</evidence>
<dbReference type="GO" id="GO:0016410">
    <property type="term" value="F:N-acyltransferase activity"/>
    <property type="evidence" value="ECO:0007669"/>
    <property type="project" value="UniProtKB-UniRule"/>
</dbReference>
<dbReference type="PANTHER" id="PTHR38686">
    <property type="entry name" value="APOLIPOPROTEIN N-ACYLTRANSFERASE"/>
    <property type="match status" value="1"/>
</dbReference>
<comment type="function">
    <text evidence="9">Catalyzes the phospholipid dependent N-acylation of the N-terminal cysteine of apolipoprotein, the last step in lipoprotein maturation.</text>
</comment>
<dbReference type="GO" id="GO:0005886">
    <property type="term" value="C:plasma membrane"/>
    <property type="evidence" value="ECO:0007669"/>
    <property type="project" value="UniProtKB-SubCell"/>
</dbReference>
<reference evidence="11 12" key="1">
    <citation type="submission" date="2020-02" db="EMBL/GenBank/DDBJ databases">
        <title>Genomic and physiological characterization of two novel Nitrospinaceae genera.</title>
        <authorList>
            <person name="Mueller A.J."/>
            <person name="Jung M.-Y."/>
            <person name="Strachan C.R."/>
            <person name="Herbold C.W."/>
            <person name="Kirkegaard R.H."/>
            <person name="Daims H."/>
        </authorList>
    </citation>
    <scope>NUCLEOTIDE SEQUENCE [LARGE SCALE GENOMIC DNA]</scope>
    <source>
        <strain evidence="11">EB</strain>
    </source>
</reference>
<dbReference type="EMBL" id="CP048685">
    <property type="protein sequence ID" value="QPJ63737.1"/>
    <property type="molecule type" value="Genomic_DNA"/>
</dbReference>
<dbReference type="InterPro" id="IPR045378">
    <property type="entry name" value="LNT_N"/>
</dbReference>
<dbReference type="AlphaFoldDB" id="A0A7T0BZF9"/>
<organism evidence="11 12">
    <name type="scientific">Candidatus Nitronauta litoralis</name>
    <dbReference type="NCBI Taxonomy" id="2705533"/>
    <lineage>
        <taxon>Bacteria</taxon>
        <taxon>Pseudomonadati</taxon>
        <taxon>Nitrospinota/Tectimicrobiota group</taxon>
        <taxon>Nitrospinota</taxon>
        <taxon>Nitrospinia</taxon>
        <taxon>Nitrospinales</taxon>
        <taxon>Nitrospinaceae</taxon>
        <taxon>Candidatus Nitronauta</taxon>
    </lineage>
</organism>
<feature type="transmembrane region" description="Helical" evidence="9">
    <location>
        <begin position="435"/>
        <end position="458"/>
    </location>
</feature>
<keyword evidence="3 9" id="KW-1003">Cell membrane</keyword>
<protein>
    <recommendedName>
        <fullName evidence="9">Apolipoprotein N-acyltransferase</fullName>
        <shortName evidence="9">ALP N-acyltransferase</shortName>
        <ecNumber evidence="9">2.3.1.269</ecNumber>
    </recommendedName>
</protein>
<dbReference type="EC" id="2.3.1.269" evidence="9"/>
<sequence>MVFYATGLSWVINTMVNYGHLPLAVSWVILMIMVAYLSLFIALFCLLARLLSRENPLFFFLITPVLWTSLEYFRSTYGVFAFSWLGLGYSQYSKLPLIQIAEFTGVYGVTALIMLVNAGLFYMIHPGISQHPGFKKLRWPIAGITLGLFVGCWSFGNYALKQQQLSPNASEKIKVALIQGNIEQQMKWDPAHKDEVLQRYFKLTEQAGQASPDLIVWPEAATPFYFGADAPRTTLLQSELAKTGIPALIGSPFVTENKIPTQGERPTYSYFNSALYFNEEGAVAGRYDKIHLVPFGEFVPFRKILFFVEKMVVTIGDFSLGDSYDVFDVKGKKFGVNICYEIIFPDLVRRPVKEGAQFLVNITNDAWFGRSAASYQHIAIASLRAVENRVPIVRAANTGITGVIHADGSIHQATGLFKEEVVVDAIAPRAGHPSFYSTVGDAFAFLCIAFTFVVGFLARMRA</sequence>
<comment type="caution">
    <text evidence="9">Lacks conserved residue(s) required for the propagation of feature annotation.</text>
</comment>
<dbReference type="KEGG" id="nli:G3M70_06955"/>
<dbReference type="SUPFAM" id="SSF56317">
    <property type="entry name" value="Carbon-nitrogen hydrolase"/>
    <property type="match status" value="1"/>
</dbReference>
<dbReference type="NCBIfam" id="TIGR00546">
    <property type="entry name" value="lnt"/>
    <property type="match status" value="1"/>
</dbReference>
<keyword evidence="7 9" id="KW-0472">Membrane</keyword>
<feature type="transmembrane region" description="Helical" evidence="9">
    <location>
        <begin position="105"/>
        <end position="125"/>
    </location>
</feature>
<evidence type="ECO:0000256" key="3">
    <source>
        <dbReference type="ARBA" id="ARBA00022475"/>
    </source>
</evidence>
<evidence type="ECO:0000256" key="6">
    <source>
        <dbReference type="ARBA" id="ARBA00022989"/>
    </source>
</evidence>
<dbReference type="GO" id="GO:0042158">
    <property type="term" value="P:lipoprotein biosynthetic process"/>
    <property type="evidence" value="ECO:0007669"/>
    <property type="project" value="UniProtKB-UniRule"/>
</dbReference>
<dbReference type="InterPro" id="IPR004563">
    <property type="entry name" value="Apolipo_AcylTrfase"/>
</dbReference>
<evidence type="ECO:0000256" key="9">
    <source>
        <dbReference type="HAMAP-Rule" id="MF_01148"/>
    </source>
</evidence>
<dbReference type="Proteomes" id="UP000594688">
    <property type="component" value="Chromosome"/>
</dbReference>
<keyword evidence="4 9" id="KW-0808">Transferase</keyword>
<dbReference type="PROSITE" id="PS50263">
    <property type="entry name" value="CN_HYDROLASE"/>
    <property type="match status" value="1"/>
</dbReference>
<evidence type="ECO:0000313" key="11">
    <source>
        <dbReference type="EMBL" id="QPJ63737.1"/>
    </source>
</evidence>
<feature type="transmembrane region" description="Helical" evidence="9">
    <location>
        <begin position="137"/>
        <end position="156"/>
    </location>
</feature>
<comment type="similarity">
    <text evidence="2 9">Belongs to the CN hydrolase family. Apolipoprotein N-acyltransferase subfamily.</text>
</comment>
<evidence type="ECO:0000256" key="8">
    <source>
        <dbReference type="ARBA" id="ARBA00023315"/>
    </source>
</evidence>
<dbReference type="PANTHER" id="PTHR38686:SF1">
    <property type="entry name" value="APOLIPOPROTEIN N-ACYLTRANSFERASE"/>
    <property type="match status" value="1"/>
</dbReference>
<proteinExistence type="inferred from homology"/>
<gene>
    <name evidence="9 11" type="primary">lnt</name>
    <name evidence="11" type="ORF">G3M70_06955</name>
</gene>
<dbReference type="CDD" id="cd07571">
    <property type="entry name" value="ALP_N-acyl_transferase"/>
    <property type="match status" value="1"/>
</dbReference>
<dbReference type="InterPro" id="IPR036526">
    <property type="entry name" value="C-N_Hydrolase_sf"/>
</dbReference>
<dbReference type="InterPro" id="IPR003010">
    <property type="entry name" value="C-N_Hydrolase"/>
</dbReference>
<comment type="subcellular location">
    <subcellularLocation>
        <location evidence="1 9">Cell membrane</location>
        <topology evidence="1 9">Multi-pass membrane protein</topology>
    </subcellularLocation>
</comment>
<feature type="transmembrane region" description="Helical" evidence="9">
    <location>
        <begin position="58"/>
        <end position="85"/>
    </location>
</feature>
<feature type="domain" description="CN hydrolase" evidence="10">
    <location>
        <begin position="178"/>
        <end position="428"/>
    </location>
</feature>
<comment type="catalytic activity">
    <reaction evidence="9">
        <text>N-terminal S-1,2-diacyl-sn-glyceryl-L-cysteinyl-[lipoprotein] + a glycerophospholipid = N-acyl-S-1,2-diacyl-sn-glyceryl-L-cysteinyl-[lipoprotein] + a 2-acyl-sn-glycero-3-phospholipid + H(+)</text>
        <dbReference type="Rhea" id="RHEA:48228"/>
        <dbReference type="Rhea" id="RHEA-COMP:14681"/>
        <dbReference type="Rhea" id="RHEA-COMP:14684"/>
        <dbReference type="ChEBI" id="CHEBI:15378"/>
        <dbReference type="ChEBI" id="CHEBI:136912"/>
        <dbReference type="ChEBI" id="CHEBI:140656"/>
        <dbReference type="ChEBI" id="CHEBI:140657"/>
        <dbReference type="ChEBI" id="CHEBI:140660"/>
        <dbReference type="EC" id="2.3.1.269"/>
    </reaction>
</comment>
<dbReference type="HAMAP" id="MF_01148">
    <property type="entry name" value="Lnt"/>
    <property type="match status" value="1"/>
</dbReference>
<evidence type="ECO:0000256" key="1">
    <source>
        <dbReference type="ARBA" id="ARBA00004651"/>
    </source>
</evidence>
<keyword evidence="11" id="KW-0449">Lipoprotein</keyword>
<dbReference type="Pfam" id="PF00795">
    <property type="entry name" value="CN_hydrolase"/>
    <property type="match status" value="1"/>
</dbReference>
<name>A0A7T0BZF9_9BACT</name>
<evidence type="ECO:0000256" key="2">
    <source>
        <dbReference type="ARBA" id="ARBA00010065"/>
    </source>
</evidence>
<evidence type="ECO:0000313" key="12">
    <source>
        <dbReference type="Proteomes" id="UP000594688"/>
    </source>
</evidence>
<dbReference type="Gene3D" id="3.60.110.10">
    <property type="entry name" value="Carbon-nitrogen hydrolase"/>
    <property type="match status" value="1"/>
</dbReference>
<evidence type="ECO:0000256" key="5">
    <source>
        <dbReference type="ARBA" id="ARBA00022692"/>
    </source>
</evidence>
<accession>A0A7T0BZF9</accession>
<dbReference type="UniPathway" id="UPA00666"/>
<keyword evidence="6 9" id="KW-1133">Transmembrane helix</keyword>
<dbReference type="Pfam" id="PF20154">
    <property type="entry name" value="LNT_N"/>
    <property type="match status" value="1"/>
</dbReference>
<evidence type="ECO:0000259" key="10">
    <source>
        <dbReference type="PROSITE" id="PS50263"/>
    </source>
</evidence>
<keyword evidence="5 9" id="KW-0812">Transmembrane</keyword>
<evidence type="ECO:0000256" key="7">
    <source>
        <dbReference type="ARBA" id="ARBA00023136"/>
    </source>
</evidence>
<comment type="pathway">
    <text evidence="9">Protein modification; lipoprotein biosynthesis (N-acyl transfer).</text>
</comment>